<dbReference type="STRING" id="1661398.A0A482W948"/>
<dbReference type="OrthoDB" id="76265at2759"/>
<evidence type="ECO:0000259" key="6">
    <source>
        <dbReference type="PROSITE" id="PS50865"/>
    </source>
</evidence>
<keyword evidence="8" id="KW-1185">Reference proteome</keyword>
<evidence type="ECO:0000256" key="5">
    <source>
        <dbReference type="PROSITE-ProRule" id="PRU00134"/>
    </source>
</evidence>
<dbReference type="GO" id="GO:0008198">
    <property type="term" value="F:ferrous iron binding"/>
    <property type="evidence" value="ECO:0007669"/>
    <property type="project" value="TreeGrafter"/>
</dbReference>
<dbReference type="Proteomes" id="UP000292052">
    <property type="component" value="Unassembled WGS sequence"/>
</dbReference>
<accession>A0A482W948</accession>
<dbReference type="SUPFAM" id="SSF144232">
    <property type="entry name" value="HIT/MYND zinc finger-like"/>
    <property type="match status" value="1"/>
</dbReference>
<reference evidence="7 8" key="1">
    <citation type="submission" date="2017-03" db="EMBL/GenBank/DDBJ databases">
        <title>Genome of the blue death feigning beetle - Asbolus verrucosus.</title>
        <authorList>
            <person name="Rider S.D."/>
        </authorList>
    </citation>
    <scope>NUCLEOTIDE SEQUENCE [LARGE SCALE GENOMIC DNA]</scope>
    <source>
        <strain evidence="7">Butters</strain>
        <tissue evidence="7">Head and leg muscle</tissue>
    </source>
</reference>
<dbReference type="GO" id="GO:0071456">
    <property type="term" value="P:cellular response to hypoxia"/>
    <property type="evidence" value="ECO:0007669"/>
    <property type="project" value="TreeGrafter"/>
</dbReference>
<comment type="caution">
    <text evidence="7">The sequence shown here is derived from an EMBL/GenBank/DDBJ whole genome shotgun (WGS) entry which is preliminary data.</text>
</comment>
<evidence type="ECO:0000256" key="3">
    <source>
        <dbReference type="ARBA" id="ARBA00022833"/>
    </source>
</evidence>
<dbReference type="GO" id="GO:0031543">
    <property type="term" value="F:peptidyl-proline dioxygenase activity"/>
    <property type="evidence" value="ECO:0007669"/>
    <property type="project" value="TreeGrafter"/>
</dbReference>
<dbReference type="PANTHER" id="PTHR12907">
    <property type="entry name" value="EGL NINE HOMOLOG-RELATED"/>
    <property type="match status" value="1"/>
</dbReference>
<dbReference type="AlphaFoldDB" id="A0A482W948"/>
<gene>
    <name evidence="7" type="ORF">BDFB_001248</name>
</gene>
<dbReference type="PROSITE" id="PS50865">
    <property type="entry name" value="ZF_MYND_2"/>
    <property type="match status" value="1"/>
</dbReference>
<evidence type="ECO:0000256" key="2">
    <source>
        <dbReference type="ARBA" id="ARBA00022771"/>
    </source>
</evidence>
<evidence type="ECO:0000256" key="1">
    <source>
        <dbReference type="ARBA" id="ARBA00022723"/>
    </source>
</evidence>
<keyword evidence="1" id="KW-0479">Metal-binding</keyword>
<dbReference type="PANTHER" id="PTHR12907:SF26">
    <property type="entry name" value="HIF PROLYL HYDROXYLASE, ISOFORM C"/>
    <property type="match status" value="1"/>
</dbReference>
<keyword evidence="3" id="KW-0862">Zinc</keyword>
<protein>
    <submittedName>
        <fullName evidence="7">Zf-MYND domain containing protein</fullName>
    </submittedName>
</protein>
<feature type="domain" description="MYND-type" evidence="6">
    <location>
        <begin position="1"/>
        <end position="28"/>
    </location>
</feature>
<evidence type="ECO:0000313" key="7">
    <source>
        <dbReference type="EMBL" id="RZC40908.1"/>
    </source>
</evidence>
<dbReference type="Gene3D" id="6.10.140.2220">
    <property type="match status" value="1"/>
</dbReference>
<dbReference type="GO" id="GO:0008270">
    <property type="term" value="F:zinc ion binding"/>
    <property type="evidence" value="ECO:0007669"/>
    <property type="project" value="UniProtKB-KW"/>
</dbReference>
<dbReference type="InterPro" id="IPR002893">
    <property type="entry name" value="Znf_MYND"/>
</dbReference>
<sequence length="302" mass="34008">MRCARCKSKIYCSREHQKKDWKEHRAECSKLSLTQESPMPKEGSGESAILNSLSDFLSPHLDLDKTSTEKALRSAKTAMPISGENIVHPKKSGVKDFPEISFKQSPWSVVHKDQRNDLDEICRNVIQDMDAYGVCLVDNFLGEAKGKAVLLEVLQMYTKGVFKDGQLVSSRGSGDLKTIRGDRITWIDGNEECCSNIKQLISQVDAVIMRANKMVNNGKLGLYNINGRTKVSLKVRVPSVTKFVPARSRNHKLPQLPLSFLFIFIDPEPCRFMFINNLTIIIVNIRGRCLCLTRFRASNSVS</sequence>
<name>A0A482W948_ASBVE</name>
<organism evidence="7 8">
    <name type="scientific">Asbolus verrucosus</name>
    <name type="common">Desert ironclad beetle</name>
    <dbReference type="NCBI Taxonomy" id="1661398"/>
    <lineage>
        <taxon>Eukaryota</taxon>
        <taxon>Metazoa</taxon>
        <taxon>Ecdysozoa</taxon>
        <taxon>Arthropoda</taxon>
        <taxon>Hexapoda</taxon>
        <taxon>Insecta</taxon>
        <taxon>Pterygota</taxon>
        <taxon>Neoptera</taxon>
        <taxon>Endopterygota</taxon>
        <taxon>Coleoptera</taxon>
        <taxon>Polyphaga</taxon>
        <taxon>Cucujiformia</taxon>
        <taxon>Tenebrionidae</taxon>
        <taxon>Pimeliinae</taxon>
        <taxon>Asbolus</taxon>
    </lineage>
</organism>
<evidence type="ECO:0000313" key="8">
    <source>
        <dbReference type="Proteomes" id="UP000292052"/>
    </source>
</evidence>
<proteinExistence type="predicted"/>
<keyword evidence="2 5" id="KW-0863">Zinc-finger</keyword>
<dbReference type="EMBL" id="QDEB01021979">
    <property type="protein sequence ID" value="RZC40908.1"/>
    <property type="molecule type" value="Genomic_DNA"/>
</dbReference>
<dbReference type="InterPro" id="IPR051559">
    <property type="entry name" value="HIF_prolyl_hydroxylases"/>
</dbReference>
<dbReference type="GO" id="GO:0031418">
    <property type="term" value="F:L-ascorbic acid binding"/>
    <property type="evidence" value="ECO:0007669"/>
    <property type="project" value="UniProtKB-KW"/>
</dbReference>
<dbReference type="Pfam" id="PF01753">
    <property type="entry name" value="zf-MYND"/>
    <property type="match status" value="1"/>
</dbReference>
<dbReference type="Gene3D" id="2.60.120.620">
    <property type="entry name" value="q2cbj1_9rhob like domain"/>
    <property type="match status" value="1"/>
</dbReference>
<keyword evidence="4" id="KW-0847">Vitamin C</keyword>
<evidence type="ECO:0000256" key="4">
    <source>
        <dbReference type="ARBA" id="ARBA00022896"/>
    </source>
</evidence>